<dbReference type="Gene3D" id="3.40.50.300">
    <property type="entry name" value="P-loop containing nucleotide triphosphate hydrolases"/>
    <property type="match status" value="2"/>
</dbReference>
<dbReference type="Gene3D" id="1.10.150.20">
    <property type="entry name" value="5' to 3' exonuclease, C-terminal subdomain"/>
    <property type="match status" value="1"/>
</dbReference>
<keyword evidence="3" id="KW-0413">Isomerase</keyword>
<comment type="function">
    <text evidence="3">DNA-dependent ATPase and ATP-dependent 5'-3' DNA helicase. Has no activity on blunt DNA or DNA with 3'-overhangs, requires at least 10 bases of 5'-ssDNA for helicase activity.</text>
</comment>
<evidence type="ECO:0000256" key="1">
    <source>
        <dbReference type="ARBA" id="ARBA00022741"/>
    </source>
</evidence>
<dbReference type="GO" id="GO:0017116">
    <property type="term" value="F:single-stranded DNA helicase activity"/>
    <property type="evidence" value="ECO:0007669"/>
    <property type="project" value="TreeGrafter"/>
</dbReference>
<dbReference type="InterPro" id="IPR027785">
    <property type="entry name" value="UvrD-like_helicase_C"/>
</dbReference>
<dbReference type="HAMAP" id="MF_01488">
    <property type="entry name" value="RecD2"/>
    <property type="match status" value="1"/>
</dbReference>
<dbReference type="InterPro" id="IPR006345">
    <property type="entry name" value="RecD2"/>
</dbReference>
<dbReference type="InterPro" id="IPR029493">
    <property type="entry name" value="RecD2-like_HHH"/>
</dbReference>
<dbReference type="Pfam" id="PF13245">
    <property type="entry name" value="AAA_19"/>
    <property type="match status" value="1"/>
</dbReference>
<name>A0A928KXC4_9FIRM</name>
<dbReference type="SUPFAM" id="SSF52540">
    <property type="entry name" value="P-loop containing nucleoside triphosphate hydrolases"/>
    <property type="match status" value="1"/>
</dbReference>
<feature type="domain" description="AAA+ ATPase" evidence="4">
    <location>
        <begin position="336"/>
        <end position="480"/>
    </location>
</feature>
<dbReference type="CDD" id="cd17933">
    <property type="entry name" value="DEXSc_RecD-like"/>
    <property type="match status" value="1"/>
</dbReference>
<dbReference type="CDD" id="cd18809">
    <property type="entry name" value="SF1_C_RecD"/>
    <property type="match status" value="1"/>
</dbReference>
<dbReference type="GO" id="GO:0006310">
    <property type="term" value="P:DNA recombination"/>
    <property type="evidence" value="ECO:0007669"/>
    <property type="project" value="InterPro"/>
</dbReference>
<dbReference type="RefSeq" id="WP_326840518.1">
    <property type="nucleotide sequence ID" value="NZ_SVNY01000004.1"/>
</dbReference>
<organism evidence="5 6">
    <name type="scientific">Faecalispora sporosphaeroides</name>
    <dbReference type="NCBI Taxonomy" id="1549"/>
    <lineage>
        <taxon>Bacteria</taxon>
        <taxon>Bacillati</taxon>
        <taxon>Bacillota</taxon>
        <taxon>Clostridia</taxon>
        <taxon>Eubacteriales</taxon>
        <taxon>Oscillospiraceae</taxon>
        <taxon>Faecalispora</taxon>
    </lineage>
</organism>
<dbReference type="InterPro" id="IPR027417">
    <property type="entry name" value="P-loop_NTPase"/>
</dbReference>
<dbReference type="NCBIfam" id="TIGR01448">
    <property type="entry name" value="recD_rel"/>
    <property type="match status" value="1"/>
</dbReference>
<dbReference type="InterPro" id="IPR003593">
    <property type="entry name" value="AAA+_ATPase"/>
</dbReference>
<dbReference type="Pfam" id="PF14490">
    <property type="entry name" value="HHH_RecD2"/>
    <property type="match status" value="1"/>
</dbReference>
<keyword evidence="1 3" id="KW-0547">Nucleotide-binding</keyword>
<evidence type="ECO:0000313" key="5">
    <source>
        <dbReference type="EMBL" id="MBE6833785.1"/>
    </source>
</evidence>
<dbReference type="PANTHER" id="PTHR43788">
    <property type="entry name" value="DNA2/NAM7 HELICASE FAMILY MEMBER"/>
    <property type="match status" value="1"/>
</dbReference>
<dbReference type="Pfam" id="PF18335">
    <property type="entry name" value="SH3_13"/>
    <property type="match status" value="1"/>
</dbReference>
<dbReference type="SUPFAM" id="SSF47781">
    <property type="entry name" value="RuvA domain 2-like"/>
    <property type="match status" value="1"/>
</dbReference>
<gene>
    <name evidence="3" type="primary">recD2</name>
    <name evidence="5" type="ORF">E7512_09435</name>
</gene>
<dbReference type="GO" id="GO:0016787">
    <property type="term" value="F:hydrolase activity"/>
    <property type="evidence" value="ECO:0007669"/>
    <property type="project" value="UniProtKB-KW"/>
</dbReference>
<dbReference type="SMART" id="SM00382">
    <property type="entry name" value="AAA"/>
    <property type="match status" value="1"/>
</dbReference>
<dbReference type="Proteomes" id="UP000754750">
    <property type="component" value="Unassembled WGS sequence"/>
</dbReference>
<comment type="catalytic activity">
    <reaction evidence="3">
        <text>ATP + H2O = ADP + phosphate + H(+)</text>
        <dbReference type="Rhea" id="RHEA:13065"/>
        <dbReference type="ChEBI" id="CHEBI:15377"/>
        <dbReference type="ChEBI" id="CHEBI:15378"/>
        <dbReference type="ChEBI" id="CHEBI:30616"/>
        <dbReference type="ChEBI" id="CHEBI:43474"/>
        <dbReference type="ChEBI" id="CHEBI:456216"/>
        <dbReference type="EC" id="5.6.2.3"/>
    </reaction>
</comment>
<evidence type="ECO:0000259" key="4">
    <source>
        <dbReference type="SMART" id="SM00382"/>
    </source>
</evidence>
<evidence type="ECO:0000256" key="3">
    <source>
        <dbReference type="HAMAP-Rule" id="MF_01488"/>
    </source>
</evidence>
<dbReference type="GO" id="GO:0009338">
    <property type="term" value="C:exodeoxyribonuclease V complex"/>
    <property type="evidence" value="ECO:0007669"/>
    <property type="project" value="TreeGrafter"/>
</dbReference>
<comment type="similarity">
    <text evidence="3">Belongs to the RecD family. RecD2 subfamily.</text>
</comment>
<dbReference type="Pfam" id="PF23139">
    <property type="entry name" value="OB_YrrC"/>
    <property type="match status" value="1"/>
</dbReference>
<dbReference type="GO" id="GO:0043139">
    <property type="term" value="F:5'-3' DNA helicase activity"/>
    <property type="evidence" value="ECO:0007669"/>
    <property type="project" value="UniProtKB-UniRule"/>
</dbReference>
<protein>
    <recommendedName>
        <fullName evidence="3">ATP-dependent RecD2 DNA helicase</fullName>
        <ecNumber evidence="3">5.6.2.3</ecNumber>
    </recommendedName>
    <alternativeName>
        <fullName evidence="3">DNA 5'-3' helicase subunit RecD2</fullName>
    </alternativeName>
</protein>
<reference evidence="5" key="1">
    <citation type="submission" date="2019-04" db="EMBL/GenBank/DDBJ databases">
        <title>Evolution of Biomass-Degrading Anaerobic Consortia Revealed by Metagenomics.</title>
        <authorList>
            <person name="Peng X."/>
        </authorList>
    </citation>
    <scope>NUCLEOTIDE SEQUENCE</scope>
    <source>
        <strain evidence="5">SIG551</strain>
    </source>
</reference>
<evidence type="ECO:0000313" key="6">
    <source>
        <dbReference type="Proteomes" id="UP000754750"/>
    </source>
</evidence>
<dbReference type="Gene3D" id="1.10.10.2220">
    <property type="match status" value="1"/>
</dbReference>
<sequence>MQEKQLLELTGMVEEIVFSNENNGYKILELKAGEELITVVGTLPWVGCGEELRVIGTWIHHPSFGQQFKAEAFERSAPKTADAILRYLSSGAIKGIGPATATRLVEAFGEHTLEVMEQEPERLSTIKGLTRAKAEKIAQEFQRIYGIREIMLYLGGFGITPEEALRVWKQYGPSSKELIRTDPFLLCADGVDIDFGRADLIAESASMEQDDFSRLRAGLHYVLRHNTNNGHTCLPKDKLIPAAARMLGVEPETLSSVLEELKEERALIPQLLGGREFIFLPRYYQSESYCAGRLLLLLRYPAQSLRNVDGYIAAVEKRLGIAYAEGQKLAVRQALEQGMLILTGGPGTGKTTALNAIISILEEQGEKVLLAAPTGRAAKRMSEVTGKEAKTIHRMLQVEWNDRDAPTFARNEKNLLDCDALVLDELSMVDVQLFESVLHALPLGCRLILVGDCDQLPSVGAGNVLGDLIRCGKFPVVQLQEVFRQSMNSLIVRNAHRVVAGEMPELHDRTGDFFFLPMRQADRIADTVVGLYTERLPRTYGYDPAADIQVLCPGKRGAVGTEEMNRRLQEALNPPGPQKREINVNGAVLRTGDKVMQVRNDYNLTWQRPDGSTGEGVYNGDVGILLEIDKRGGTLTVQMDDRYVLYPLESAAELDLAYAMTVHKSQGNEFQAVVIPLYTGPSQLNYRNLLYTAITRAKSLLILVGMEQVIEAMVNNNRKTLRYSGLGWFLSEESVHEM</sequence>
<keyword evidence="2 3" id="KW-0067">ATP-binding</keyword>
<keyword evidence="3" id="KW-0378">Hydrolase</keyword>
<dbReference type="InterPro" id="IPR041451">
    <property type="entry name" value="RecD2_SH13"/>
</dbReference>
<keyword evidence="3 5" id="KW-0347">Helicase</keyword>
<dbReference type="InterPro" id="IPR055446">
    <property type="entry name" value="RecD2_N_OB"/>
</dbReference>
<feature type="binding site" evidence="3">
    <location>
        <begin position="347"/>
        <end position="351"/>
    </location>
    <ligand>
        <name>ATP</name>
        <dbReference type="ChEBI" id="CHEBI:30616"/>
    </ligand>
</feature>
<dbReference type="PANTHER" id="PTHR43788:SF6">
    <property type="entry name" value="DNA HELICASE B"/>
    <property type="match status" value="1"/>
</dbReference>
<dbReference type="InterPro" id="IPR010994">
    <property type="entry name" value="RuvA_2-like"/>
</dbReference>
<evidence type="ECO:0000256" key="2">
    <source>
        <dbReference type="ARBA" id="ARBA00022840"/>
    </source>
</evidence>
<dbReference type="Gene3D" id="2.30.30.940">
    <property type="match status" value="1"/>
</dbReference>
<dbReference type="Pfam" id="PF14520">
    <property type="entry name" value="HHH_5"/>
    <property type="match status" value="1"/>
</dbReference>
<dbReference type="InterPro" id="IPR050534">
    <property type="entry name" value="Coronavir_polyprotein_1ab"/>
</dbReference>
<dbReference type="AlphaFoldDB" id="A0A928KXC4"/>
<comment type="caution">
    <text evidence="5">The sequence shown here is derived from an EMBL/GenBank/DDBJ whole genome shotgun (WGS) entry which is preliminary data.</text>
</comment>
<dbReference type="GO" id="GO:0005524">
    <property type="term" value="F:ATP binding"/>
    <property type="evidence" value="ECO:0007669"/>
    <property type="project" value="UniProtKB-UniRule"/>
</dbReference>
<dbReference type="EC" id="5.6.2.3" evidence="3"/>
<dbReference type="Pfam" id="PF13538">
    <property type="entry name" value="UvrD_C_2"/>
    <property type="match status" value="1"/>
</dbReference>
<accession>A0A928KXC4</accession>
<dbReference type="GO" id="GO:0003677">
    <property type="term" value="F:DNA binding"/>
    <property type="evidence" value="ECO:0007669"/>
    <property type="project" value="UniProtKB-UniRule"/>
</dbReference>
<proteinExistence type="inferred from homology"/>
<dbReference type="EMBL" id="SVNY01000004">
    <property type="protein sequence ID" value="MBE6833785.1"/>
    <property type="molecule type" value="Genomic_DNA"/>
</dbReference>
<keyword evidence="3" id="KW-0238">DNA-binding</keyword>